<sequence length="664" mass="72036">MEEKLMKLTAIVGSVALLYASTALAADVPNLNTHSVKILSIDGLRFKDLNRNGKLDAYEDWRISSAERAADLLKSMTLEEKAGLMMHGTAPSIGAGAGMGVGTTYDLDRAKRMISDLKVVTFITRLSGEPGELATQNNKLQEIAEAGRLGIPATISTDPRNHFQFVQGASIAAGAFSKWPETLGLAAIGDAKLTRQFADIARQEYRAVGIQEALSPQIDLATEPRWARTNGTFGEDSRMSKEMAEAYVAGFQNGEDGINRDSVIAIAKHWVGYGAAKDGLDSHSAYGRHADFSGGNFEQHIIPFEGAFNAKVGGVMPTYSILDEAKIDGKDVEPVAAGYNKQLLTDLLRRRFGFDGVVLSDWLITNDCEGSCLDGEKPGVKPTLNEETFGMPWGVETMPRVDRFAKAVNAGVDQFGGVTTSDLLVQAVKEGKVTEDRIDASAKRILLQKFQQGLFEDPYSDPAKARETVGKPDFVEKATAAQAKSAVLLENRNQALPLSRKVSKLYLYQIDPAVATSRGFKVVATPAEADLAVIRMNAPFQQPHANYFFGSRQQEGDLDFKPGNPELEAFEAASRSVPTIATIYLPRPAILGNLAQKSAALLGNFGISDEALFDVLEGKTAPKGKLPFELPSSMDEVKQQASDTPHDTRHPLYPIRFGLSFEKK</sequence>
<keyword evidence="5 9" id="KW-0378">Hydrolase</keyword>
<dbReference type="Proteomes" id="UP000298649">
    <property type="component" value="Chromosome linear"/>
</dbReference>
<proteinExistence type="inferred from homology"/>
<dbReference type="Gene3D" id="3.20.20.300">
    <property type="entry name" value="Glycoside hydrolase, family 3, N-terminal domain"/>
    <property type="match status" value="1"/>
</dbReference>
<evidence type="ECO:0000313" key="9">
    <source>
        <dbReference type="EMBL" id="QCL96779.1"/>
    </source>
</evidence>
<feature type="signal peptide" evidence="7">
    <location>
        <begin position="1"/>
        <end position="25"/>
    </location>
</feature>
<dbReference type="PRINTS" id="PR00133">
    <property type="entry name" value="GLHYDRLASE3"/>
</dbReference>
<dbReference type="SUPFAM" id="SSF52279">
    <property type="entry name" value="Beta-D-glucan exohydrolase, C-terminal domain"/>
    <property type="match status" value="1"/>
</dbReference>
<protein>
    <recommendedName>
        <fullName evidence="3">beta-glucosidase</fullName>
        <ecNumber evidence="3">3.2.1.21</ecNumber>
    </recommendedName>
</protein>
<dbReference type="GO" id="GO:0008422">
    <property type="term" value="F:beta-glucosidase activity"/>
    <property type="evidence" value="ECO:0007669"/>
    <property type="project" value="UniProtKB-EC"/>
</dbReference>
<dbReference type="InterPro" id="IPR036962">
    <property type="entry name" value="Glyco_hydro_3_N_sf"/>
</dbReference>
<evidence type="ECO:0000259" key="8">
    <source>
        <dbReference type="Pfam" id="PF00933"/>
    </source>
</evidence>
<dbReference type="AlphaFoldDB" id="A0A4D7Z116"/>
<evidence type="ECO:0000256" key="1">
    <source>
        <dbReference type="ARBA" id="ARBA00000448"/>
    </source>
</evidence>
<dbReference type="InterPro" id="IPR017853">
    <property type="entry name" value="GH"/>
</dbReference>
<dbReference type="InterPro" id="IPR001764">
    <property type="entry name" value="Glyco_hydro_3_N"/>
</dbReference>
<comment type="catalytic activity">
    <reaction evidence="1">
        <text>Hydrolysis of terminal, non-reducing beta-D-glucosyl residues with release of beta-D-glucose.</text>
        <dbReference type="EC" id="3.2.1.21"/>
    </reaction>
</comment>
<dbReference type="InterPro" id="IPR036881">
    <property type="entry name" value="Glyco_hydro_3_C_sf"/>
</dbReference>
<feature type="domain" description="Glycoside hydrolase family 3 N-terminal" evidence="8">
    <location>
        <begin position="110"/>
        <end position="446"/>
    </location>
</feature>
<evidence type="ECO:0000256" key="2">
    <source>
        <dbReference type="ARBA" id="ARBA00005336"/>
    </source>
</evidence>
<dbReference type="SUPFAM" id="SSF51445">
    <property type="entry name" value="(Trans)glycosidases"/>
    <property type="match status" value="1"/>
</dbReference>
<name>A0A4D7Z116_AGRTU</name>
<evidence type="ECO:0000256" key="5">
    <source>
        <dbReference type="ARBA" id="ARBA00022801"/>
    </source>
</evidence>
<dbReference type="InterPro" id="IPR051915">
    <property type="entry name" value="Cellulose_Degrad_GH3"/>
</dbReference>
<evidence type="ECO:0000256" key="4">
    <source>
        <dbReference type="ARBA" id="ARBA00022729"/>
    </source>
</evidence>
<dbReference type="EC" id="3.2.1.21" evidence="3"/>
<dbReference type="Pfam" id="PF00933">
    <property type="entry name" value="Glyco_hydro_3"/>
    <property type="match status" value="1"/>
</dbReference>
<organism evidence="9 10">
    <name type="scientific">Agrobacterium tumefaciens</name>
    <dbReference type="NCBI Taxonomy" id="358"/>
    <lineage>
        <taxon>Bacteria</taxon>
        <taxon>Pseudomonadati</taxon>
        <taxon>Pseudomonadota</taxon>
        <taxon>Alphaproteobacteria</taxon>
        <taxon>Hyphomicrobiales</taxon>
        <taxon>Rhizobiaceae</taxon>
        <taxon>Rhizobium/Agrobacterium group</taxon>
        <taxon>Agrobacterium</taxon>
        <taxon>Agrobacterium tumefaciens complex</taxon>
    </lineage>
</organism>
<gene>
    <name evidence="9" type="ORF">CFBP7129_21675</name>
</gene>
<feature type="chain" id="PRO_5020731335" description="beta-glucosidase" evidence="7">
    <location>
        <begin position="26"/>
        <end position="664"/>
    </location>
</feature>
<dbReference type="Gene3D" id="3.40.50.1700">
    <property type="entry name" value="Glycoside hydrolase family 3 C-terminal domain"/>
    <property type="match status" value="1"/>
</dbReference>
<evidence type="ECO:0000313" key="10">
    <source>
        <dbReference type="Proteomes" id="UP000298649"/>
    </source>
</evidence>
<dbReference type="GO" id="GO:0009251">
    <property type="term" value="P:glucan catabolic process"/>
    <property type="evidence" value="ECO:0007669"/>
    <property type="project" value="TreeGrafter"/>
</dbReference>
<dbReference type="PANTHER" id="PTHR30620:SF16">
    <property type="entry name" value="LYSOSOMAL BETA GLUCOSIDASE"/>
    <property type="match status" value="1"/>
</dbReference>
<dbReference type="PANTHER" id="PTHR30620">
    <property type="entry name" value="PERIPLASMIC BETA-GLUCOSIDASE-RELATED"/>
    <property type="match status" value="1"/>
</dbReference>
<evidence type="ECO:0000256" key="3">
    <source>
        <dbReference type="ARBA" id="ARBA00012744"/>
    </source>
</evidence>
<dbReference type="EMBL" id="CP039923">
    <property type="protein sequence ID" value="QCL96779.1"/>
    <property type="molecule type" value="Genomic_DNA"/>
</dbReference>
<keyword evidence="4 7" id="KW-0732">Signal</keyword>
<evidence type="ECO:0000256" key="6">
    <source>
        <dbReference type="ARBA" id="ARBA00023295"/>
    </source>
</evidence>
<accession>A0A4D7Z116</accession>
<keyword evidence="6" id="KW-0326">Glycosidase</keyword>
<reference evidence="9 10" key="1">
    <citation type="submission" date="2019-04" db="EMBL/GenBank/DDBJ databases">
        <title>Complete genome sequence of Agrobacterium tumefaciens CFBP7129.</title>
        <authorList>
            <person name="Haryono M."/>
            <person name="Lin Y.-C."/>
            <person name="Lai E.-M."/>
            <person name="Kuo C.-H."/>
        </authorList>
    </citation>
    <scope>NUCLEOTIDE SEQUENCE [LARGE SCALE GENOMIC DNA]</scope>
    <source>
        <strain evidence="9 10">CFBP7129</strain>
    </source>
</reference>
<comment type="similarity">
    <text evidence="2">Belongs to the glycosyl hydrolase 3 family.</text>
</comment>
<evidence type="ECO:0000256" key="7">
    <source>
        <dbReference type="SAM" id="SignalP"/>
    </source>
</evidence>